<evidence type="ECO:0000256" key="6">
    <source>
        <dbReference type="ARBA" id="ARBA00023034"/>
    </source>
</evidence>
<dbReference type="InterPro" id="IPR022775">
    <property type="entry name" value="AP_mu_sigma_su"/>
</dbReference>
<keyword evidence="4" id="KW-0813">Transport</keyword>
<evidence type="ECO:0000256" key="2">
    <source>
        <dbReference type="ARBA" id="ARBA00004640"/>
    </source>
</evidence>
<dbReference type="Proteomes" id="UP000799536">
    <property type="component" value="Unassembled WGS sequence"/>
</dbReference>
<evidence type="ECO:0000256" key="9">
    <source>
        <dbReference type="ARBA" id="ARBA00074180"/>
    </source>
</evidence>
<dbReference type="AlphaFoldDB" id="A0A9P4MZ74"/>
<feature type="domain" description="AP complex mu/sigma subunit" evidence="11">
    <location>
        <begin position="3"/>
        <end position="142"/>
    </location>
</feature>
<evidence type="ECO:0000259" key="11">
    <source>
        <dbReference type="Pfam" id="PF01217"/>
    </source>
</evidence>
<comment type="subcellular location">
    <subcellularLocation>
        <location evidence="2">Cytoplasmic vesicle</location>
        <location evidence="2">Clathrin-coated vesicle membrane</location>
    </subcellularLocation>
    <subcellularLocation>
        <location evidence="1">Golgi apparatus</location>
    </subcellularLocation>
</comment>
<evidence type="ECO:0000256" key="7">
    <source>
        <dbReference type="ARBA" id="ARBA00023136"/>
    </source>
</evidence>
<evidence type="ECO:0000256" key="3">
    <source>
        <dbReference type="ARBA" id="ARBA00006972"/>
    </source>
</evidence>
<accession>A0A9P4MZ74</accession>
<dbReference type="CDD" id="cd14831">
    <property type="entry name" value="AP1_sigma"/>
    <property type="match status" value="1"/>
</dbReference>
<dbReference type="GO" id="GO:0005829">
    <property type="term" value="C:cytosol"/>
    <property type="evidence" value="ECO:0007669"/>
    <property type="project" value="GOC"/>
</dbReference>
<keyword evidence="7" id="KW-0472">Membrane</keyword>
<dbReference type="PANTHER" id="PTHR22504:SF0">
    <property type="entry name" value="REPRESSOR OF RNA POLYMERASE III TRANSCRIPTION MAF1 HOMOLOG"/>
    <property type="match status" value="1"/>
</dbReference>
<dbReference type="PANTHER" id="PTHR22504">
    <property type="entry name" value="REPRESSOR OF RNA POLYMERASE III TRANSCRIPTION MAF1"/>
    <property type="match status" value="1"/>
</dbReference>
<evidence type="ECO:0000313" key="13">
    <source>
        <dbReference type="Proteomes" id="UP000799536"/>
    </source>
</evidence>
<dbReference type="Pfam" id="PF09174">
    <property type="entry name" value="Maf1"/>
    <property type="match status" value="1"/>
</dbReference>
<dbReference type="GO" id="GO:0016482">
    <property type="term" value="P:cytosolic transport"/>
    <property type="evidence" value="ECO:0007669"/>
    <property type="project" value="UniProtKB-ARBA"/>
</dbReference>
<keyword evidence="8" id="KW-0968">Cytoplasmic vesicle</keyword>
<dbReference type="Gene3D" id="3.40.1000.50">
    <property type="entry name" value="Repressor of RNA polymerase III transcription Maf1"/>
    <property type="match status" value="1"/>
</dbReference>
<dbReference type="OrthoDB" id="277029at2759"/>
<evidence type="ECO:0000256" key="1">
    <source>
        <dbReference type="ARBA" id="ARBA00004555"/>
    </source>
</evidence>
<dbReference type="Pfam" id="PF01217">
    <property type="entry name" value="Clat_adaptor_s"/>
    <property type="match status" value="1"/>
</dbReference>
<dbReference type="GO" id="GO:0035615">
    <property type="term" value="F:clathrin adaptor activity"/>
    <property type="evidence" value="ECO:0007669"/>
    <property type="project" value="InterPro"/>
</dbReference>
<keyword evidence="13" id="KW-1185">Reference proteome</keyword>
<comment type="similarity">
    <text evidence="3">Belongs to the adaptor complexes small subunit family.</text>
</comment>
<evidence type="ECO:0000256" key="4">
    <source>
        <dbReference type="ARBA" id="ARBA00022448"/>
    </source>
</evidence>
<dbReference type="InterPro" id="IPR011012">
    <property type="entry name" value="Longin-like_dom_sf"/>
</dbReference>
<comment type="caution">
    <text evidence="12">The sequence shown here is derived from an EMBL/GenBank/DDBJ whole genome shotgun (WGS) entry which is preliminary data.</text>
</comment>
<dbReference type="GO" id="GO:0016480">
    <property type="term" value="P:negative regulation of transcription by RNA polymerase III"/>
    <property type="evidence" value="ECO:0007669"/>
    <property type="project" value="InterPro"/>
</dbReference>
<gene>
    <name evidence="12" type="ORF">GQ43DRAFT_471639</name>
</gene>
<evidence type="ECO:0000256" key="10">
    <source>
        <dbReference type="ARBA" id="ARBA00081706"/>
    </source>
</evidence>
<dbReference type="GO" id="GO:0005634">
    <property type="term" value="C:nucleus"/>
    <property type="evidence" value="ECO:0007669"/>
    <property type="project" value="TreeGrafter"/>
</dbReference>
<dbReference type="GO" id="GO:0030121">
    <property type="term" value="C:AP-1 adaptor complex"/>
    <property type="evidence" value="ECO:0007669"/>
    <property type="project" value="InterPro"/>
</dbReference>
<protein>
    <recommendedName>
        <fullName evidence="9">AP-1 complex subunit sigma-1</fullName>
    </recommendedName>
    <alternativeName>
        <fullName evidence="10">Sigma1-adaptin</fullName>
    </alternativeName>
</protein>
<reference evidence="12" key="1">
    <citation type="journal article" date="2020" name="Stud. Mycol.">
        <title>101 Dothideomycetes genomes: a test case for predicting lifestyles and emergence of pathogens.</title>
        <authorList>
            <person name="Haridas S."/>
            <person name="Albert R."/>
            <person name="Binder M."/>
            <person name="Bloem J."/>
            <person name="Labutti K."/>
            <person name="Salamov A."/>
            <person name="Andreopoulos B."/>
            <person name="Baker S."/>
            <person name="Barry K."/>
            <person name="Bills G."/>
            <person name="Bluhm B."/>
            <person name="Cannon C."/>
            <person name="Castanera R."/>
            <person name="Culley D."/>
            <person name="Daum C."/>
            <person name="Ezra D."/>
            <person name="Gonzalez J."/>
            <person name="Henrissat B."/>
            <person name="Kuo A."/>
            <person name="Liang C."/>
            <person name="Lipzen A."/>
            <person name="Lutzoni F."/>
            <person name="Magnuson J."/>
            <person name="Mondo S."/>
            <person name="Nolan M."/>
            <person name="Ohm R."/>
            <person name="Pangilinan J."/>
            <person name="Park H.-J."/>
            <person name="Ramirez L."/>
            <person name="Alfaro M."/>
            <person name="Sun H."/>
            <person name="Tritt A."/>
            <person name="Yoshinaga Y."/>
            <person name="Zwiers L.-H."/>
            <person name="Turgeon B."/>
            <person name="Goodwin S."/>
            <person name="Spatafora J."/>
            <person name="Crous P."/>
            <person name="Grigoriev I."/>
        </authorList>
    </citation>
    <scope>NUCLEOTIDE SEQUENCE</scope>
    <source>
        <strain evidence="12">ATCC 74209</strain>
    </source>
</reference>
<dbReference type="SUPFAM" id="SSF64356">
    <property type="entry name" value="SNARE-like"/>
    <property type="match status" value="1"/>
</dbReference>
<dbReference type="GO" id="GO:0000994">
    <property type="term" value="F:RNA polymerase III core binding"/>
    <property type="evidence" value="ECO:0007669"/>
    <property type="project" value="TreeGrafter"/>
</dbReference>
<dbReference type="Gene3D" id="3.30.450.60">
    <property type="match status" value="1"/>
</dbReference>
<proteinExistence type="inferred from homology"/>
<dbReference type="InterPro" id="IPR038564">
    <property type="entry name" value="Maf1_sf"/>
</dbReference>
<sequence length="486" mass="56167">MAIKYLILLSRQGKVRLAKWFTTLAPKDKAKIVKDVSQLVLARRTRMCNFLEYKDTKIVYRRYASLFFIAGCDSTDNELITLEIVHRYVEQMDKYYGNVCELDIIFNFQKAYFILDELLLAGELQESSKKNVLRCIGQQDSLEDMEYLDLCAFHEVTQALSFDTDSCSIIGGCDAYTVKAAGSDKKLYKDIDNHLEKRHEELKQAHMSMPMDHQGSFARAMNLARQSPFGSLDVPANRKKFAYVIATLNATHPDYEFSHILKPEDFTRENQQLLRENIDTTMYNLRPQFYQAGLPTGAMTPYGSPIWSPKMWKLIDSEMELAECEYYSWEPETDPFDGEDGAIWSYHYFVYNKEKKRMCYIYFRGISALSNSPVPATSLIDKYKHSIWSEYNVSGGAKKRAEFWLGDGARDVYEEYDNGLDNLVIDHPGEVVDAEEFLSVRDRETSMDYYSDEDDSDIEIIVQKSKSPHCPGRGRSRPAQMFELEV</sequence>
<evidence type="ECO:0000313" key="12">
    <source>
        <dbReference type="EMBL" id="KAF2201590.1"/>
    </source>
</evidence>
<evidence type="ECO:0000256" key="8">
    <source>
        <dbReference type="ARBA" id="ARBA00023329"/>
    </source>
</evidence>
<dbReference type="InterPro" id="IPR015257">
    <property type="entry name" value="Maf1"/>
</dbReference>
<dbReference type="EMBL" id="ML993969">
    <property type="protein sequence ID" value="KAF2201590.1"/>
    <property type="molecule type" value="Genomic_DNA"/>
</dbReference>
<dbReference type="FunFam" id="3.40.1000.50:FF:000004">
    <property type="entry name" value="Repressor of RNA polymerase III transcription MAF1"/>
    <property type="match status" value="1"/>
</dbReference>
<name>A0A9P4MZ74_9PLEO</name>
<evidence type="ECO:0000256" key="5">
    <source>
        <dbReference type="ARBA" id="ARBA00022927"/>
    </source>
</evidence>
<keyword evidence="5" id="KW-0653">Protein transport</keyword>
<organism evidence="12 13">
    <name type="scientific">Delitschia confertaspora ATCC 74209</name>
    <dbReference type="NCBI Taxonomy" id="1513339"/>
    <lineage>
        <taxon>Eukaryota</taxon>
        <taxon>Fungi</taxon>
        <taxon>Dikarya</taxon>
        <taxon>Ascomycota</taxon>
        <taxon>Pezizomycotina</taxon>
        <taxon>Dothideomycetes</taxon>
        <taxon>Pleosporomycetidae</taxon>
        <taxon>Pleosporales</taxon>
        <taxon>Delitschiaceae</taxon>
        <taxon>Delitschia</taxon>
    </lineage>
</organism>
<dbReference type="FunFam" id="3.30.450.60:FF:000007">
    <property type="entry name" value="AP complex subunit sigma"/>
    <property type="match status" value="1"/>
</dbReference>
<dbReference type="InterPro" id="IPR044733">
    <property type="entry name" value="AP1_sigma"/>
</dbReference>
<dbReference type="GO" id="GO:0015031">
    <property type="term" value="P:protein transport"/>
    <property type="evidence" value="ECO:0007669"/>
    <property type="project" value="UniProtKB-KW"/>
</dbReference>
<keyword evidence="6" id="KW-0333">Golgi apparatus</keyword>